<dbReference type="SUPFAM" id="SSF102848">
    <property type="entry name" value="NSFL1 (p97 ATPase) cofactor p47, SEP domain"/>
    <property type="match status" value="1"/>
</dbReference>
<dbReference type="InterPro" id="IPR001012">
    <property type="entry name" value="UBX_dom"/>
</dbReference>
<dbReference type="InterPro" id="IPR036241">
    <property type="entry name" value="NSFL1C_SEP_dom_sf"/>
</dbReference>
<dbReference type="Pfam" id="PF14555">
    <property type="entry name" value="UBA_4"/>
    <property type="match status" value="1"/>
</dbReference>
<dbReference type="GO" id="GO:0043161">
    <property type="term" value="P:proteasome-mediated ubiquitin-dependent protein catabolic process"/>
    <property type="evidence" value="ECO:0007669"/>
    <property type="project" value="TreeGrafter"/>
</dbReference>
<sequence length="452" mass="48958">MDPEVAQDDAPSGTKAPPANSQEMIDEFIETTKQQEETVSEETARKILSRYAWNMNSALDAYFGGQQLSPARDDTPSEGNEDVAKSQSAASRPAPYAEGSSSRSQPRRQAQGNPVNVKTMGDLKNNKEAEVENHHDEGSRGDLFAGGEKSGLAVQDRGASDNAARRPMQNAQRAATRSEPFAAAGPPQPGHFSGSGQTLGGEGVPSRQVPSLHGNPIQRVGRHEPDQPRGRSTIHVWENGFSLNDGPLHRSDSDDAQHRMIFQFLKSWVEQQSGQDGNDGNTKDAPEELLHELKRILRLKHHEMAEADIHAHPNEKWRLVHPFAAAGRRLGSPVPGDGSSSIDSTIASQTSTRSATATATGAASVPSGVDESQPIVTIRIQLPNGTRVPARFNTVQTIGDVYGFVQQTSPETRSRNWVLATTFPNKEHIDHSAALGEMDEFKRGGTAVVKWV</sequence>
<evidence type="ECO:0000313" key="4">
    <source>
        <dbReference type="EnsemblFungi" id="EJT76148"/>
    </source>
</evidence>
<dbReference type="EnsemblFungi" id="EJT76148">
    <property type="protein sequence ID" value="EJT76148"/>
    <property type="gene ID" value="GGTG_06070"/>
</dbReference>
<dbReference type="Gene3D" id="1.10.8.10">
    <property type="entry name" value="DNA helicase RuvA subunit, C-terminal domain"/>
    <property type="match status" value="1"/>
</dbReference>
<name>J3NXR6_GAET3</name>
<evidence type="ECO:0000313" key="3">
    <source>
        <dbReference type="EMBL" id="EJT76148.1"/>
    </source>
</evidence>
<accession>J3NXR6</accession>
<feature type="region of interest" description="Disordered" evidence="1">
    <location>
        <begin position="64"/>
        <end position="232"/>
    </location>
</feature>
<reference evidence="4" key="5">
    <citation type="submission" date="2018-04" db="UniProtKB">
        <authorList>
            <consortium name="EnsemblFungi"/>
        </authorList>
    </citation>
    <scope>IDENTIFICATION</scope>
    <source>
        <strain evidence="4">R3-111a-1</strain>
    </source>
</reference>
<dbReference type="VEuPathDB" id="FungiDB:GGTG_06070"/>
<dbReference type="Gene3D" id="3.10.20.90">
    <property type="entry name" value="Phosphatidylinositol 3-kinase Catalytic Subunit, Chain A, domain 1"/>
    <property type="match status" value="1"/>
</dbReference>
<feature type="compositionally biased region" description="Basic and acidic residues" evidence="1">
    <location>
        <begin position="124"/>
        <end position="140"/>
    </location>
</feature>
<dbReference type="OrthoDB" id="25887at2759"/>
<dbReference type="GO" id="GO:0007030">
    <property type="term" value="P:Golgi organization"/>
    <property type="evidence" value="ECO:0007669"/>
    <property type="project" value="TreeGrafter"/>
</dbReference>
<dbReference type="Gene3D" id="3.30.420.210">
    <property type="entry name" value="SEP domain"/>
    <property type="match status" value="1"/>
</dbReference>
<dbReference type="GO" id="GO:0005634">
    <property type="term" value="C:nucleus"/>
    <property type="evidence" value="ECO:0007669"/>
    <property type="project" value="TreeGrafter"/>
</dbReference>
<dbReference type="Pfam" id="PF00789">
    <property type="entry name" value="UBX"/>
    <property type="match status" value="1"/>
</dbReference>
<reference evidence="5" key="1">
    <citation type="submission" date="2010-07" db="EMBL/GenBank/DDBJ databases">
        <title>The genome sequence of Gaeumannomyces graminis var. tritici strain R3-111a-1.</title>
        <authorList>
            <consortium name="The Broad Institute Genome Sequencing Platform"/>
            <person name="Ma L.-J."/>
            <person name="Dead R."/>
            <person name="Young S."/>
            <person name="Zeng Q."/>
            <person name="Koehrsen M."/>
            <person name="Alvarado L."/>
            <person name="Berlin A."/>
            <person name="Chapman S.B."/>
            <person name="Chen Z."/>
            <person name="Freedman E."/>
            <person name="Gellesch M."/>
            <person name="Goldberg J."/>
            <person name="Griggs A."/>
            <person name="Gujja S."/>
            <person name="Heilman E.R."/>
            <person name="Heiman D."/>
            <person name="Hepburn T."/>
            <person name="Howarth C."/>
            <person name="Jen D."/>
            <person name="Larson L."/>
            <person name="Mehta T."/>
            <person name="Neiman D."/>
            <person name="Pearson M."/>
            <person name="Roberts A."/>
            <person name="Saif S."/>
            <person name="Shea T."/>
            <person name="Shenoy N."/>
            <person name="Sisk P."/>
            <person name="Stolte C."/>
            <person name="Sykes S."/>
            <person name="Walk T."/>
            <person name="White J."/>
            <person name="Yandava C."/>
            <person name="Haas B."/>
            <person name="Nusbaum C."/>
            <person name="Birren B."/>
        </authorList>
    </citation>
    <scope>NUCLEOTIDE SEQUENCE [LARGE SCALE GENOMIC DNA]</scope>
    <source>
        <strain evidence="5">R3-111a-1</strain>
    </source>
</reference>
<evidence type="ECO:0000313" key="5">
    <source>
        <dbReference type="Proteomes" id="UP000006039"/>
    </source>
</evidence>
<proteinExistence type="predicted"/>
<dbReference type="PANTHER" id="PTHR23333">
    <property type="entry name" value="UBX DOMAIN CONTAINING PROTEIN"/>
    <property type="match status" value="1"/>
</dbReference>
<dbReference type="STRING" id="644352.J3NXR6"/>
<feature type="compositionally biased region" description="Low complexity" evidence="1">
    <location>
        <begin position="100"/>
        <end position="111"/>
    </location>
</feature>
<dbReference type="PANTHER" id="PTHR23333:SF20">
    <property type="entry name" value="NSFL1 COFACTOR P47"/>
    <property type="match status" value="1"/>
</dbReference>
<dbReference type="InterPro" id="IPR012989">
    <property type="entry name" value="SEP_domain"/>
</dbReference>
<dbReference type="EMBL" id="GL385397">
    <property type="protein sequence ID" value="EJT76148.1"/>
    <property type="molecule type" value="Genomic_DNA"/>
</dbReference>
<dbReference type="SUPFAM" id="SSF54236">
    <property type="entry name" value="Ubiquitin-like"/>
    <property type="match status" value="1"/>
</dbReference>
<keyword evidence="5" id="KW-1185">Reference proteome</keyword>
<feature type="domain" description="UBX" evidence="2">
    <location>
        <begin position="371"/>
        <end position="439"/>
    </location>
</feature>
<reference evidence="3" key="3">
    <citation type="submission" date="2010-09" db="EMBL/GenBank/DDBJ databases">
        <title>Annotation of Gaeumannomyces graminis var. tritici R3-111a-1.</title>
        <authorList>
            <consortium name="The Broad Institute Genome Sequencing Platform"/>
            <person name="Ma L.-J."/>
            <person name="Dead R."/>
            <person name="Young S.K."/>
            <person name="Zeng Q."/>
            <person name="Gargeya S."/>
            <person name="Fitzgerald M."/>
            <person name="Haas B."/>
            <person name="Abouelleil A."/>
            <person name="Alvarado L."/>
            <person name="Arachchi H.M."/>
            <person name="Berlin A."/>
            <person name="Brown A."/>
            <person name="Chapman S.B."/>
            <person name="Chen Z."/>
            <person name="Dunbar C."/>
            <person name="Freedman E."/>
            <person name="Gearin G."/>
            <person name="Gellesch M."/>
            <person name="Goldberg J."/>
            <person name="Griggs A."/>
            <person name="Gujja S."/>
            <person name="Heiman D."/>
            <person name="Howarth C."/>
            <person name="Larson L."/>
            <person name="Lui A."/>
            <person name="MacDonald P.J.P."/>
            <person name="Mehta T."/>
            <person name="Montmayeur A."/>
            <person name="Murphy C."/>
            <person name="Neiman D."/>
            <person name="Pearson M."/>
            <person name="Priest M."/>
            <person name="Roberts A."/>
            <person name="Saif S."/>
            <person name="Shea T."/>
            <person name="Shenoy N."/>
            <person name="Sisk P."/>
            <person name="Stolte C."/>
            <person name="Sykes S."/>
            <person name="Yandava C."/>
            <person name="Wortman J."/>
            <person name="Nusbaum C."/>
            <person name="Birren B."/>
        </authorList>
    </citation>
    <scope>NUCLEOTIDE SEQUENCE</scope>
    <source>
        <strain evidence="3">R3-111a-1</strain>
    </source>
</reference>
<dbReference type="eggNOG" id="KOG2086">
    <property type="taxonomic scope" value="Eukaryota"/>
</dbReference>
<gene>
    <name evidence="4" type="primary">20346528</name>
    <name evidence="3" type="ORF">GGTG_06070</name>
</gene>
<evidence type="ECO:0000256" key="1">
    <source>
        <dbReference type="SAM" id="MobiDB-lite"/>
    </source>
</evidence>
<dbReference type="InterPro" id="IPR029071">
    <property type="entry name" value="Ubiquitin-like_domsf"/>
</dbReference>
<dbReference type="FunCoup" id="J3NXR6">
    <property type="interactions" value="1026"/>
</dbReference>
<dbReference type="GO" id="GO:0031468">
    <property type="term" value="P:nuclear membrane reassembly"/>
    <property type="evidence" value="ECO:0007669"/>
    <property type="project" value="TreeGrafter"/>
</dbReference>
<evidence type="ECO:0000259" key="2">
    <source>
        <dbReference type="PROSITE" id="PS50033"/>
    </source>
</evidence>
<dbReference type="GO" id="GO:0061025">
    <property type="term" value="P:membrane fusion"/>
    <property type="evidence" value="ECO:0007669"/>
    <property type="project" value="TreeGrafter"/>
</dbReference>
<dbReference type="GO" id="GO:0005829">
    <property type="term" value="C:cytosol"/>
    <property type="evidence" value="ECO:0007669"/>
    <property type="project" value="TreeGrafter"/>
</dbReference>
<feature type="region of interest" description="Disordered" evidence="1">
    <location>
        <begin position="330"/>
        <end position="370"/>
    </location>
</feature>
<dbReference type="SMART" id="SM00553">
    <property type="entry name" value="SEP"/>
    <property type="match status" value="1"/>
</dbReference>
<dbReference type="GO" id="GO:0000045">
    <property type="term" value="P:autophagosome assembly"/>
    <property type="evidence" value="ECO:0007669"/>
    <property type="project" value="TreeGrafter"/>
</dbReference>
<dbReference type="Proteomes" id="UP000006039">
    <property type="component" value="Unassembled WGS sequence"/>
</dbReference>
<reference evidence="4" key="4">
    <citation type="journal article" date="2015" name="G3 (Bethesda)">
        <title>Genome sequences of three phytopathogenic species of the Magnaporthaceae family of fungi.</title>
        <authorList>
            <person name="Okagaki L.H."/>
            <person name="Nunes C.C."/>
            <person name="Sailsbery J."/>
            <person name="Clay B."/>
            <person name="Brown D."/>
            <person name="John T."/>
            <person name="Oh Y."/>
            <person name="Young N."/>
            <person name="Fitzgerald M."/>
            <person name="Haas B.J."/>
            <person name="Zeng Q."/>
            <person name="Young S."/>
            <person name="Adiconis X."/>
            <person name="Fan L."/>
            <person name="Levin J.Z."/>
            <person name="Mitchell T.K."/>
            <person name="Okubara P.A."/>
            <person name="Farman M.L."/>
            <person name="Kohn L.M."/>
            <person name="Birren B."/>
            <person name="Ma L.-J."/>
            <person name="Dean R.A."/>
        </authorList>
    </citation>
    <scope>NUCLEOTIDE SEQUENCE</scope>
    <source>
        <strain evidence="4">R3-111a-1</strain>
    </source>
</reference>
<protein>
    <recommendedName>
        <fullName evidence="2">UBX domain-containing protein</fullName>
    </recommendedName>
</protein>
<organism evidence="3">
    <name type="scientific">Gaeumannomyces tritici (strain R3-111a-1)</name>
    <name type="common">Wheat and barley take-all root rot fungus</name>
    <name type="synonym">Gaeumannomyces graminis var. tritici</name>
    <dbReference type="NCBI Taxonomy" id="644352"/>
    <lineage>
        <taxon>Eukaryota</taxon>
        <taxon>Fungi</taxon>
        <taxon>Dikarya</taxon>
        <taxon>Ascomycota</taxon>
        <taxon>Pezizomycotina</taxon>
        <taxon>Sordariomycetes</taxon>
        <taxon>Sordariomycetidae</taxon>
        <taxon>Magnaporthales</taxon>
        <taxon>Magnaporthaceae</taxon>
        <taxon>Gaeumannomyces</taxon>
    </lineage>
</organism>
<dbReference type="PROSITE" id="PS50033">
    <property type="entry name" value="UBX"/>
    <property type="match status" value="1"/>
</dbReference>
<dbReference type="AlphaFoldDB" id="J3NXR6"/>
<dbReference type="HOGENOM" id="CLU_029402_4_1_1"/>
<reference evidence="3" key="2">
    <citation type="submission" date="2010-07" db="EMBL/GenBank/DDBJ databases">
        <authorList>
            <consortium name="The Broad Institute Genome Sequencing Platform"/>
            <consortium name="Broad Institute Genome Sequencing Center for Infectious Disease"/>
            <person name="Ma L.-J."/>
            <person name="Dead R."/>
            <person name="Young S."/>
            <person name="Zeng Q."/>
            <person name="Koehrsen M."/>
            <person name="Alvarado L."/>
            <person name="Berlin A."/>
            <person name="Chapman S.B."/>
            <person name="Chen Z."/>
            <person name="Freedman E."/>
            <person name="Gellesch M."/>
            <person name="Goldberg J."/>
            <person name="Griggs A."/>
            <person name="Gujja S."/>
            <person name="Heilman E.R."/>
            <person name="Heiman D."/>
            <person name="Hepburn T."/>
            <person name="Howarth C."/>
            <person name="Jen D."/>
            <person name="Larson L."/>
            <person name="Mehta T."/>
            <person name="Neiman D."/>
            <person name="Pearson M."/>
            <person name="Roberts A."/>
            <person name="Saif S."/>
            <person name="Shea T."/>
            <person name="Shenoy N."/>
            <person name="Sisk P."/>
            <person name="Stolte C."/>
            <person name="Sykes S."/>
            <person name="Walk T."/>
            <person name="White J."/>
            <person name="Yandava C."/>
            <person name="Haas B."/>
            <person name="Nusbaum C."/>
            <person name="Birren B."/>
        </authorList>
    </citation>
    <scope>NUCLEOTIDE SEQUENCE</scope>
    <source>
        <strain evidence="3">R3-111a-1</strain>
    </source>
</reference>
<dbReference type="GO" id="GO:0043130">
    <property type="term" value="F:ubiquitin binding"/>
    <property type="evidence" value="ECO:0007669"/>
    <property type="project" value="TreeGrafter"/>
</dbReference>
<dbReference type="GeneID" id="20346528"/>
<feature type="compositionally biased region" description="Low complexity" evidence="1">
    <location>
        <begin position="344"/>
        <end position="367"/>
    </location>
</feature>
<feature type="region of interest" description="Disordered" evidence="1">
    <location>
        <begin position="1"/>
        <end position="24"/>
    </location>
</feature>
<dbReference type="RefSeq" id="XP_009222148.1">
    <property type="nucleotide sequence ID" value="XM_009223884.1"/>
</dbReference>